<dbReference type="OrthoDB" id="9761504at2"/>
<dbReference type="AlphaFoldDB" id="A0A1P8WPX6"/>
<dbReference type="EMBL" id="CP017641">
    <property type="protein sequence ID" value="APZ96106.1"/>
    <property type="molecule type" value="Genomic_DNA"/>
</dbReference>
<name>A0A1P8WPX6_9PLAN</name>
<feature type="domain" description="Carbohydrate kinase FGGY C-terminal" evidence="10">
    <location>
        <begin position="260"/>
        <end position="452"/>
    </location>
</feature>
<evidence type="ECO:0000313" key="11">
    <source>
        <dbReference type="EMBL" id="APZ96106.1"/>
    </source>
</evidence>
<dbReference type="EC" id="2.7.1.5" evidence="8"/>
<dbReference type="GO" id="GO:0008993">
    <property type="term" value="F:rhamnulokinase activity"/>
    <property type="evidence" value="ECO:0007669"/>
    <property type="project" value="UniProtKB-UniRule"/>
</dbReference>
<evidence type="ECO:0000256" key="3">
    <source>
        <dbReference type="ARBA" id="ARBA00022741"/>
    </source>
</evidence>
<dbReference type="KEGG" id="fmr:Fuma_05774"/>
<evidence type="ECO:0000256" key="5">
    <source>
        <dbReference type="ARBA" id="ARBA00022840"/>
    </source>
</evidence>
<dbReference type="Proteomes" id="UP000187735">
    <property type="component" value="Chromosome"/>
</dbReference>
<evidence type="ECO:0000256" key="6">
    <source>
        <dbReference type="ARBA" id="ARBA00023157"/>
    </source>
</evidence>
<gene>
    <name evidence="11" type="primary">rhaB</name>
    <name evidence="11" type="ORF">Fuma_05774</name>
</gene>
<comment type="similarity">
    <text evidence="1">Belongs to the FGGY kinase family.</text>
</comment>
<keyword evidence="4 11" id="KW-0418">Kinase</keyword>
<organism evidence="11 12">
    <name type="scientific">Fuerstiella marisgermanici</name>
    <dbReference type="NCBI Taxonomy" id="1891926"/>
    <lineage>
        <taxon>Bacteria</taxon>
        <taxon>Pseudomonadati</taxon>
        <taxon>Planctomycetota</taxon>
        <taxon>Planctomycetia</taxon>
        <taxon>Planctomycetales</taxon>
        <taxon>Planctomycetaceae</taxon>
        <taxon>Fuerstiella</taxon>
    </lineage>
</organism>
<dbReference type="InterPro" id="IPR013449">
    <property type="entry name" value="Rhamnulokinase"/>
</dbReference>
<evidence type="ECO:0000259" key="9">
    <source>
        <dbReference type="Pfam" id="PF00370"/>
    </source>
</evidence>
<keyword evidence="12" id="KW-1185">Reference proteome</keyword>
<dbReference type="Gene3D" id="3.30.420.40">
    <property type="match status" value="2"/>
</dbReference>
<dbReference type="InterPro" id="IPR018485">
    <property type="entry name" value="FGGY_C"/>
</dbReference>
<dbReference type="PANTHER" id="PTHR10196:SF93">
    <property type="entry name" value="L-RHAMNULOKINASE"/>
    <property type="match status" value="1"/>
</dbReference>
<reference evidence="11 12" key="1">
    <citation type="journal article" date="2016" name="Front. Microbiol.">
        <title>Fuerstia marisgermanicae gen. nov., sp. nov., an Unusual Member of the Phylum Planctomycetes from the German Wadden Sea.</title>
        <authorList>
            <person name="Kohn T."/>
            <person name="Heuer A."/>
            <person name="Jogler M."/>
            <person name="Vollmers J."/>
            <person name="Boedeker C."/>
            <person name="Bunk B."/>
            <person name="Rast P."/>
            <person name="Borchert D."/>
            <person name="Glockner I."/>
            <person name="Freese H.M."/>
            <person name="Klenk H.P."/>
            <person name="Overmann J."/>
            <person name="Kaster A.K."/>
            <person name="Rohde M."/>
            <person name="Wiegand S."/>
            <person name="Jogler C."/>
        </authorList>
    </citation>
    <scope>NUCLEOTIDE SEQUENCE [LARGE SCALE GENOMIC DNA]</scope>
    <source>
        <strain evidence="11 12">NH11</strain>
    </source>
</reference>
<dbReference type="NCBIfam" id="TIGR02627">
    <property type="entry name" value="rhamnulo_kin"/>
    <property type="match status" value="1"/>
</dbReference>
<dbReference type="GO" id="GO:0005524">
    <property type="term" value="F:ATP binding"/>
    <property type="evidence" value="ECO:0007669"/>
    <property type="project" value="UniProtKB-KW"/>
</dbReference>
<dbReference type="GO" id="GO:0019301">
    <property type="term" value="P:rhamnose catabolic process"/>
    <property type="evidence" value="ECO:0007669"/>
    <property type="project" value="UniProtKB-UniRule"/>
</dbReference>
<sequence length="495" mass="54403">MAQKNYIAVDLGAESGRVMAGRFDGGKIALEQFHRFPNGPVNLGGTLRWNLVSLWSEIQNGLREAASKLGGSAVSVGVDTWGVDFVLMNKNDELLGQPWNYRDKRTDGMMQKASSRVPRPEIFAETGLQFMQINSLYQLLAMCERDPGLVAEAKRFLMVPDFFHWCLSGSRVVEFTNATTTQMLNATTRDWAFDMLRKLEIPTDMFPEIVTPGTNLGTLRGEVAEFTGLGKLNVVTPATHDTGAAVAAVPTRRTGNPDWAYISSGTWSLMGVEVDNAVLTPKALEYNVTNEGGVDGTYRLLKNIMGLWLVQRCKVAFAALGKDIDYAELTRLATEAQPFRSLIDPDRAEFLSPPNMPKAIAEECRRTGQVIPETEGQFVRCALESLALKYRQVLSWMEELTGVRVEVIHIVGGGTQNQLLNQFTADACGRPVFAGPIEATALGNVLLQARAAGDISSLSEIREVVRSSETIGEYTPKDSAAWGDAWGRFQELVKV</sequence>
<dbReference type="GO" id="GO:0006071">
    <property type="term" value="P:glycerol metabolic process"/>
    <property type="evidence" value="ECO:0007669"/>
    <property type="project" value="TreeGrafter"/>
</dbReference>
<keyword evidence="6" id="KW-1015">Disulfide bond</keyword>
<protein>
    <recommendedName>
        <fullName evidence="8">Rhamnulokinase</fullName>
        <ecNumber evidence="8">2.7.1.5</ecNumber>
    </recommendedName>
</protein>
<evidence type="ECO:0000313" key="12">
    <source>
        <dbReference type="Proteomes" id="UP000187735"/>
    </source>
</evidence>
<dbReference type="RefSeq" id="WP_077027175.1">
    <property type="nucleotide sequence ID" value="NZ_CP017641.1"/>
</dbReference>
<keyword evidence="2 11" id="KW-0808">Transferase</keyword>
<dbReference type="GO" id="GO:0005829">
    <property type="term" value="C:cytosol"/>
    <property type="evidence" value="ECO:0007669"/>
    <property type="project" value="TreeGrafter"/>
</dbReference>
<evidence type="ECO:0000259" key="10">
    <source>
        <dbReference type="Pfam" id="PF02782"/>
    </source>
</evidence>
<accession>A0A1P8WPX6</accession>
<dbReference type="Pfam" id="PF00370">
    <property type="entry name" value="FGGY_N"/>
    <property type="match status" value="1"/>
</dbReference>
<proteinExistence type="inferred from homology"/>
<evidence type="ECO:0000256" key="8">
    <source>
        <dbReference type="NCBIfam" id="TIGR02627"/>
    </source>
</evidence>
<keyword evidence="7" id="KW-0684">Rhamnose metabolism</keyword>
<evidence type="ECO:0000256" key="4">
    <source>
        <dbReference type="ARBA" id="ARBA00022777"/>
    </source>
</evidence>
<dbReference type="PIRSF" id="PIRSF000538">
    <property type="entry name" value="GlpK"/>
    <property type="match status" value="1"/>
</dbReference>
<dbReference type="GO" id="GO:0004370">
    <property type="term" value="F:glycerol kinase activity"/>
    <property type="evidence" value="ECO:0007669"/>
    <property type="project" value="TreeGrafter"/>
</dbReference>
<evidence type="ECO:0000256" key="7">
    <source>
        <dbReference type="ARBA" id="ARBA00023308"/>
    </source>
</evidence>
<keyword evidence="5" id="KW-0067">ATP-binding</keyword>
<keyword evidence="3" id="KW-0547">Nucleotide-binding</keyword>
<dbReference type="InterPro" id="IPR043129">
    <property type="entry name" value="ATPase_NBD"/>
</dbReference>
<dbReference type="InterPro" id="IPR018484">
    <property type="entry name" value="FGGY_N"/>
</dbReference>
<evidence type="ECO:0000256" key="1">
    <source>
        <dbReference type="ARBA" id="ARBA00009156"/>
    </source>
</evidence>
<dbReference type="STRING" id="1891926.Fuma_05774"/>
<dbReference type="PANTHER" id="PTHR10196">
    <property type="entry name" value="SUGAR KINASE"/>
    <property type="match status" value="1"/>
</dbReference>
<feature type="domain" description="Carbohydrate kinase FGGY N-terminal" evidence="9">
    <location>
        <begin position="6"/>
        <end position="246"/>
    </location>
</feature>
<dbReference type="SUPFAM" id="SSF53067">
    <property type="entry name" value="Actin-like ATPase domain"/>
    <property type="match status" value="2"/>
</dbReference>
<evidence type="ECO:0000256" key="2">
    <source>
        <dbReference type="ARBA" id="ARBA00022679"/>
    </source>
</evidence>
<dbReference type="InterPro" id="IPR000577">
    <property type="entry name" value="Carb_kinase_FGGY"/>
</dbReference>
<dbReference type="CDD" id="cd07771">
    <property type="entry name" value="ASKHA_NBD_FGGY_RhaB-like"/>
    <property type="match status" value="1"/>
</dbReference>
<dbReference type="Pfam" id="PF02782">
    <property type="entry name" value="FGGY_C"/>
    <property type="match status" value="1"/>
</dbReference>